<name>A0A2M7G1F7_9BACT</name>
<dbReference type="AlphaFoldDB" id="A0A2M7G1F7"/>
<organism evidence="1 2">
    <name type="scientific">bacterium (Candidatus Blackallbacteria) CG17_big_fil_post_rev_8_21_14_2_50_48_46</name>
    <dbReference type="NCBI Taxonomy" id="2014261"/>
    <lineage>
        <taxon>Bacteria</taxon>
        <taxon>Candidatus Blackallbacteria</taxon>
    </lineage>
</organism>
<dbReference type="Proteomes" id="UP000231019">
    <property type="component" value="Unassembled WGS sequence"/>
</dbReference>
<gene>
    <name evidence="1" type="ORF">COW36_16855</name>
</gene>
<proteinExistence type="predicted"/>
<reference evidence="1 2" key="1">
    <citation type="submission" date="2017-09" db="EMBL/GenBank/DDBJ databases">
        <title>Depth-based differentiation of microbial function through sediment-hosted aquifers and enrichment of novel symbionts in the deep terrestrial subsurface.</title>
        <authorList>
            <person name="Probst A.J."/>
            <person name="Ladd B."/>
            <person name="Jarett J.K."/>
            <person name="Geller-Mcgrath D.E."/>
            <person name="Sieber C.M."/>
            <person name="Emerson J.B."/>
            <person name="Anantharaman K."/>
            <person name="Thomas B.C."/>
            <person name="Malmstrom R."/>
            <person name="Stieglmeier M."/>
            <person name="Klingl A."/>
            <person name="Woyke T."/>
            <person name="Ryan C.M."/>
            <person name="Banfield J.F."/>
        </authorList>
    </citation>
    <scope>NUCLEOTIDE SEQUENCE [LARGE SCALE GENOMIC DNA]</scope>
    <source>
        <strain evidence="1">CG17_big_fil_post_rev_8_21_14_2_50_48_46</strain>
    </source>
</reference>
<protein>
    <submittedName>
        <fullName evidence="1">Uncharacterized protein</fullName>
    </submittedName>
</protein>
<comment type="caution">
    <text evidence="1">The sequence shown here is derived from an EMBL/GenBank/DDBJ whole genome shotgun (WGS) entry which is preliminary data.</text>
</comment>
<sequence>MNSVISEDVSNLAYLGWVLQESGFETAFIEADAHPEQPYEQLLVHSRQDKQGQPVTVRLLFAEDVLRAIYRQAGQDIPESHSAMLQFTIWLPELRQFPAERMAELDQLLNALNQQTSYGVFAFNSLDGIHFRHTLAVPQEDPDARLVAEVISGLAFQSLRFQPHLQALAKGQAPLATILKKVQSQAGDSHAHH</sequence>
<accession>A0A2M7G1F7</accession>
<evidence type="ECO:0000313" key="1">
    <source>
        <dbReference type="EMBL" id="PIW15546.1"/>
    </source>
</evidence>
<dbReference type="EMBL" id="PFFQ01000051">
    <property type="protein sequence ID" value="PIW15546.1"/>
    <property type="molecule type" value="Genomic_DNA"/>
</dbReference>
<evidence type="ECO:0000313" key="2">
    <source>
        <dbReference type="Proteomes" id="UP000231019"/>
    </source>
</evidence>